<accession>A0A8T2S9V6</accession>
<reference evidence="1" key="1">
    <citation type="submission" date="2021-08" db="EMBL/GenBank/DDBJ databases">
        <title>WGS assembly of Ceratopteris richardii.</title>
        <authorList>
            <person name="Marchant D.B."/>
            <person name="Chen G."/>
            <person name="Jenkins J."/>
            <person name="Shu S."/>
            <person name="Leebens-Mack J."/>
            <person name="Grimwood J."/>
            <person name="Schmutz J."/>
            <person name="Soltis P."/>
            <person name="Soltis D."/>
            <person name="Chen Z.-H."/>
        </authorList>
    </citation>
    <scope>NUCLEOTIDE SEQUENCE</scope>
    <source>
        <strain evidence="1">Whitten #5841</strain>
        <tissue evidence="1">Leaf</tissue>
    </source>
</reference>
<dbReference type="EMBL" id="CM035426">
    <property type="protein sequence ID" value="KAH7314484.1"/>
    <property type="molecule type" value="Genomic_DNA"/>
</dbReference>
<organism evidence="1 2">
    <name type="scientific">Ceratopteris richardii</name>
    <name type="common">Triangle waterfern</name>
    <dbReference type="NCBI Taxonomy" id="49495"/>
    <lineage>
        <taxon>Eukaryota</taxon>
        <taxon>Viridiplantae</taxon>
        <taxon>Streptophyta</taxon>
        <taxon>Embryophyta</taxon>
        <taxon>Tracheophyta</taxon>
        <taxon>Polypodiopsida</taxon>
        <taxon>Polypodiidae</taxon>
        <taxon>Polypodiales</taxon>
        <taxon>Pteridineae</taxon>
        <taxon>Pteridaceae</taxon>
        <taxon>Parkerioideae</taxon>
        <taxon>Ceratopteris</taxon>
    </lineage>
</organism>
<comment type="caution">
    <text evidence="1">The sequence shown here is derived from an EMBL/GenBank/DDBJ whole genome shotgun (WGS) entry which is preliminary data.</text>
</comment>
<dbReference type="Proteomes" id="UP000825935">
    <property type="component" value="Chromosome 21"/>
</dbReference>
<gene>
    <name evidence="1" type="ORF">KP509_21G004700</name>
</gene>
<evidence type="ECO:0000313" key="1">
    <source>
        <dbReference type="EMBL" id="KAH7314484.1"/>
    </source>
</evidence>
<keyword evidence="2" id="KW-1185">Reference proteome</keyword>
<dbReference type="AlphaFoldDB" id="A0A8T2S9V6"/>
<evidence type="ECO:0000313" key="2">
    <source>
        <dbReference type="Proteomes" id="UP000825935"/>
    </source>
</evidence>
<name>A0A8T2S9V6_CERRI</name>
<sequence length="174" mass="19422">MSFLCVSRVVALLVFCTWTRILDSLLCMFSSMWHSMGLMANGLNMLEVGVDERRVNLEPSFFLPCKVVRVLGLLLQLQELFGTVVRNIGFSSLGELKNVWVVCHNFGLSILPSLWGVELVHKLSLWALWQGGMQTHVFSPPWHTGLGKLPLHLLGFASHQKACAVVGHGCMMPF</sequence>
<protein>
    <submittedName>
        <fullName evidence="1">Uncharacterized protein</fullName>
    </submittedName>
</protein>
<proteinExistence type="predicted"/>